<evidence type="ECO:0000256" key="1">
    <source>
        <dbReference type="SAM" id="MobiDB-lite"/>
    </source>
</evidence>
<dbReference type="HOGENOM" id="CLU_161491_0_0_1"/>
<keyword evidence="3" id="KW-1185">Reference proteome</keyword>
<dbReference type="EMBL" id="KN847333">
    <property type="protein sequence ID" value="KIW47126.1"/>
    <property type="molecule type" value="Genomic_DNA"/>
</dbReference>
<proteinExistence type="predicted"/>
<sequence>MSVTSSSQTAAQQAITASARLVGGDTAASAIETGELPSTPQTDTHSTRSSAENPAWWPTDHRHIPSYLPVRYHPEWHALSGGSRAADLFIIVLFKGCGYIAMVDAIKRKLGFGNSFKISGEW</sequence>
<reference evidence="2 3" key="1">
    <citation type="submission" date="2015-01" db="EMBL/GenBank/DDBJ databases">
        <title>The Genome Sequence of Exophiala oligosperma CBS72588.</title>
        <authorList>
            <consortium name="The Broad Institute Genomics Platform"/>
            <person name="Cuomo C."/>
            <person name="de Hoog S."/>
            <person name="Gorbushina A."/>
            <person name="Stielow B."/>
            <person name="Teixiera M."/>
            <person name="Abouelleil A."/>
            <person name="Chapman S.B."/>
            <person name="Priest M."/>
            <person name="Young S.K."/>
            <person name="Wortman J."/>
            <person name="Nusbaum C."/>
            <person name="Birren B."/>
        </authorList>
    </citation>
    <scope>NUCLEOTIDE SEQUENCE [LARGE SCALE GENOMIC DNA]</scope>
    <source>
        <strain evidence="2 3">CBS 72588</strain>
    </source>
</reference>
<organism evidence="2 3">
    <name type="scientific">Exophiala oligosperma</name>
    <dbReference type="NCBI Taxonomy" id="215243"/>
    <lineage>
        <taxon>Eukaryota</taxon>
        <taxon>Fungi</taxon>
        <taxon>Dikarya</taxon>
        <taxon>Ascomycota</taxon>
        <taxon>Pezizomycotina</taxon>
        <taxon>Eurotiomycetes</taxon>
        <taxon>Chaetothyriomycetidae</taxon>
        <taxon>Chaetothyriales</taxon>
        <taxon>Herpotrichiellaceae</taxon>
        <taxon>Exophiala</taxon>
    </lineage>
</organism>
<evidence type="ECO:0000313" key="2">
    <source>
        <dbReference type="EMBL" id="KIW47126.1"/>
    </source>
</evidence>
<protein>
    <submittedName>
        <fullName evidence="2">Uncharacterized protein</fullName>
    </submittedName>
</protein>
<dbReference type="RefSeq" id="XP_016267342.1">
    <property type="nucleotide sequence ID" value="XM_016403445.1"/>
</dbReference>
<dbReference type="OrthoDB" id="5201563at2759"/>
<gene>
    <name evidence="2" type="ORF">PV06_02724</name>
</gene>
<dbReference type="VEuPathDB" id="FungiDB:PV06_02724"/>
<dbReference type="AlphaFoldDB" id="A0A0D2B4F5"/>
<evidence type="ECO:0000313" key="3">
    <source>
        <dbReference type="Proteomes" id="UP000053342"/>
    </source>
</evidence>
<dbReference type="Proteomes" id="UP000053342">
    <property type="component" value="Unassembled WGS sequence"/>
</dbReference>
<feature type="compositionally biased region" description="Polar residues" evidence="1">
    <location>
        <begin position="36"/>
        <end position="52"/>
    </location>
</feature>
<dbReference type="GeneID" id="27354798"/>
<name>A0A0D2B4F5_9EURO</name>
<accession>A0A0D2B4F5</accession>
<feature type="region of interest" description="Disordered" evidence="1">
    <location>
        <begin position="29"/>
        <end position="60"/>
    </location>
</feature>